<protein>
    <recommendedName>
        <fullName evidence="4">Autophagy-related protein 6</fullName>
    </recommendedName>
</protein>
<dbReference type="AlphaFoldDB" id="A0AA43QR50"/>
<proteinExistence type="predicted"/>
<feature type="region of interest" description="Disordered" evidence="1">
    <location>
        <begin position="213"/>
        <end position="250"/>
    </location>
</feature>
<accession>A0AA43QR50</accession>
<feature type="compositionally biased region" description="Basic and acidic residues" evidence="1">
    <location>
        <begin position="233"/>
        <end position="247"/>
    </location>
</feature>
<evidence type="ECO:0008006" key="4">
    <source>
        <dbReference type="Google" id="ProtNLM"/>
    </source>
</evidence>
<organism evidence="2 3">
    <name type="scientific">Ramalina farinacea</name>
    <dbReference type="NCBI Taxonomy" id="258253"/>
    <lineage>
        <taxon>Eukaryota</taxon>
        <taxon>Fungi</taxon>
        <taxon>Dikarya</taxon>
        <taxon>Ascomycota</taxon>
        <taxon>Pezizomycotina</taxon>
        <taxon>Lecanoromycetes</taxon>
        <taxon>OSLEUM clade</taxon>
        <taxon>Lecanoromycetidae</taxon>
        <taxon>Lecanorales</taxon>
        <taxon>Lecanorineae</taxon>
        <taxon>Ramalinaceae</taxon>
        <taxon>Ramalina</taxon>
    </lineage>
</organism>
<sequence>MGWLWGSSTKTDDDPLKDLDPSLREFLAKESPVKYQPVAPPPEQQSNKTSVSVSPEAQSSSEPAEGDRKVPTQSQYQDGRYAHLWKTYRPLQDVENEVKTDQEKLLDVLQGYKNRKGMIGRAALENCALEQSDVQECWENGGMKERILMCRTQEKSFNRCYEMQSRFLKALGYLSTYGRASDVDERIQMHADTLYHRMLAQEEAIEQARAAGRPIPNFPSIHSPDQRPQPPKESSDSIATKDAKDATVDDLPQLSPHTVKLMKPEAAQELRERIKDMDPLSREYEERSVVAEIEAARETAQSYGQIMHHLTEARNKRRAEGNATVGDTISGWFGW</sequence>
<evidence type="ECO:0000256" key="1">
    <source>
        <dbReference type="SAM" id="MobiDB-lite"/>
    </source>
</evidence>
<feature type="compositionally biased region" description="Low complexity" evidence="1">
    <location>
        <begin position="50"/>
        <end position="63"/>
    </location>
</feature>
<keyword evidence="3" id="KW-1185">Reference proteome</keyword>
<dbReference type="Proteomes" id="UP001161017">
    <property type="component" value="Unassembled WGS sequence"/>
</dbReference>
<evidence type="ECO:0000313" key="3">
    <source>
        <dbReference type="Proteomes" id="UP001161017"/>
    </source>
</evidence>
<feature type="compositionally biased region" description="Basic and acidic residues" evidence="1">
    <location>
        <begin position="10"/>
        <end position="32"/>
    </location>
</feature>
<dbReference type="EMBL" id="JAPUFD010000013">
    <property type="protein sequence ID" value="MDI1491065.1"/>
    <property type="molecule type" value="Genomic_DNA"/>
</dbReference>
<comment type="caution">
    <text evidence="2">The sequence shown here is derived from an EMBL/GenBank/DDBJ whole genome shotgun (WGS) entry which is preliminary data.</text>
</comment>
<reference evidence="2" key="1">
    <citation type="journal article" date="2023" name="Genome Biol. Evol.">
        <title>First Whole Genome Sequence and Flow Cytometry Genome Size Data for the Lichen-Forming Fungus Ramalina farinacea (Ascomycota).</title>
        <authorList>
            <person name="Llewellyn T."/>
            <person name="Mian S."/>
            <person name="Hill R."/>
            <person name="Leitch I.J."/>
            <person name="Gaya E."/>
        </authorList>
    </citation>
    <scope>NUCLEOTIDE SEQUENCE</scope>
    <source>
        <strain evidence="2">LIQ254RAFAR</strain>
    </source>
</reference>
<name>A0AA43QR50_9LECA</name>
<feature type="region of interest" description="Disordered" evidence="1">
    <location>
        <begin position="1"/>
        <end position="76"/>
    </location>
</feature>
<evidence type="ECO:0000313" key="2">
    <source>
        <dbReference type="EMBL" id="MDI1491065.1"/>
    </source>
</evidence>
<gene>
    <name evidence="2" type="ORF">OHK93_002270</name>
</gene>